<feature type="region of interest" description="Disordered" evidence="1">
    <location>
        <begin position="1"/>
        <end position="32"/>
    </location>
</feature>
<gene>
    <name evidence="2" type="ORF">SMN809_LOCUS39848</name>
    <name evidence="3" type="ORF">SMN809_LOCUS51507</name>
</gene>
<proteinExistence type="predicted"/>
<dbReference type="Proteomes" id="UP000676336">
    <property type="component" value="Unassembled WGS sequence"/>
</dbReference>
<protein>
    <submittedName>
        <fullName evidence="2">Uncharacterized protein</fullName>
    </submittedName>
</protein>
<comment type="caution">
    <text evidence="2">The sequence shown here is derived from an EMBL/GenBank/DDBJ whole genome shotgun (WGS) entry which is preliminary data.</text>
</comment>
<feature type="compositionally biased region" description="Polar residues" evidence="1">
    <location>
        <begin position="23"/>
        <end position="32"/>
    </location>
</feature>
<name>A0A8S2Z9F7_9BILA</name>
<organism evidence="2 4">
    <name type="scientific">Rotaria magnacalcarata</name>
    <dbReference type="NCBI Taxonomy" id="392030"/>
    <lineage>
        <taxon>Eukaryota</taxon>
        <taxon>Metazoa</taxon>
        <taxon>Spiralia</taxon>
        <taxon>Gnathifera</taxon>
        <taxon>Rotifera</taxon>
        <taxon>Eurotatoria</taxon>
        <taxon>Bdelloidea</taxon>
        <taxon>Philodinida</taxon>
        <taxon>Philodinidae</taxon>
        <taxon>Rotaria</taxon>
    </lineage>
</organism>
<dbReference type="EMBL" id="CAJOBI010108026">
    <property type="protein sequence ID" value="CAF4619915.1"/>
    <property type="molecule type" value="Genomic_DNA"/>
</dbReference>
<evidence type="ECO:0000256" key="1">
    <source>
        <dbReference type="SAM" id="MobiDB-lite"/>
    </source>
</evidence>
<feature type="non-terminal residue" evidence="2">
    <location>
        <position position="32"/>
    </location>
</feature>
<evidence type="ECO:0000313" key="3">
    <source>
        <dbReference type="EMBL" id="CAF4896054.1"/>
    </source>
</evidence>
<dbReference type="EMBL" id="CAJOBI010172777">
    <property type="protein sequence ID" value="CAF4896054.1"/>
    <property type="molecule type" value="Genomic_DNA"/>
</dbReference>
<reference evidence="2" key="1">
    <citation type="submission" date="2021-02" db="EMBL/GenBank/DDBJ databases">
        <authorList>
            <person name="Nowell W R."/>
        </authorList>
    </citation>
    <scope>NUCLEOTIDE SEQUENCE</scope>
</reference>
<evidence type="ECO:0000313" key="2">
    <source>
        <dbReference type="EMBL" id="CAF4619915.1"/>
    </source>
</evidence>
<evidence type="ECO:0000313" key="4">
    <source>
        <dbReference type="Proteomes" id="UP000676336"/>
    </source>
</evidence>
<feature type="compositionally biased region" description="Basic and acidic residues" evidence="1">
    <location>
        <begin position="1"/>
        <end position="22"/>
    </location>
</feature>
<dbReference type="AlphaFoldDB" id="A0A8S2Z9F7"/>
<sequence length="32" mass="3784">MRKEQESESAKRVAEERKKRANAEQQKAQPKN</sequence>
<accession>A0A8S2Z9F7</accession>